<dbReference type="GO" id="GO:0003677">
    <property type="term" value="F:DNA binding"/>
    <property type="evidence" value="ECO:0007669"/>
    <property type="project" value="UniProtKB-KW"/>
</dbReference>
<protein>
    <recommendedName>
        <fullName evidence="2">HTH tetR-type domain-containing protein</fullName>
    </recommendedName>
</protein>
<dbReference type="InterPro" id="IPR039532">
    <property type="entry name" value="TetR_C_Firmicutes"/>
</dbReference>
<dbReference type="PANTHER" id="PTHR43479:SF7">
    <property type="entry name" value="TETR-FAMILY TRANSCRIPTIONAL REGULATOR"/>
    <property type="match status" value="1"/>
</dbReference>
<dbReference type="EMBL" id="VSSQ01000060">
    <property type="protein sequence ID" value="MPL71647.1"/>
    <property type="molecule type" value="Genomic_DNA"/>
</dbReference>
<dbReference type="SUPFAM" id="SSF46689">
    <property type="entry name" value="Homeodomain-like"/>
    <property type="match status" value="1"/>
</dbReference>
<accession>A0A644TYX2</accession>
<dbReference type="Gene3D" id="1.10.357.10">
    <property type="entry name" value="Tetracycline Repressor, domain 2"/>
    <property type="match status" value="1"/>
</dbReference>
<proteinExistence type="predicted"/>
<dbReference type="Pfam" id="PF14278">
    <property type="entry name" value="TetR_C_8"/>
    <property type="match status" value="1"/>
</dbReference>
<dbReference type="PROSITE" id="PS50977">
    <property type="entry name" value="HTH_TETR_2"/>
    <property type="match status" value="1"/>
</dbReference>
<dbReference type="AlphaFoldDB" id="A0A644TYX2"/>
<evidence type="ECO:0000256" key="1">
    <source>
        <dbReference type="ARBA" id="ARBA00023125"/>
    </source>
</evidence>
<feature type="domain" description="HTH tetR-type" evidence="2">
    <location>
        <begin position="22"/>
        <end position="82"/>
    </location>
</feature>
<name>A0A644TYX2_9ZZZZ</name>
<organism evidence="3">
    <name type="scientific">bioreactor metagenome</name>
    <dbReference type="NCBI Taxonomy" id="1076179"/>
    <lineage>
        <taxon>unclassified sequences</taxon>
        <taxon>metagenomes</taxon>
        <taxon>ecological metagenomes</taxon>
    </lineage>
</organism>
<comment type="caution">
    <text evidence="3">The sequence shown here is derived from an EMBL/GenBank/DDBJ whole genome shotgun (WGS) entry which is preliminary data.</text>
</comment>
<keyword evidence="1" id="KW-0238">DNA-binding</keyword>
<dbReference type="InterPro" id="IPR050624">
    <property type="entry name" value="HTH-type_Tx_Regulator"/>
</dbReference>
<gene>
    <name evidence="3" type="ORF">SDC9_17424</name>
</gene>
<dbReference type="InterPro" id="IPR009057">
    <property type="entry name" value="Homeodomain-like_sf"/>
</dbReference>
<evidence type="ECO:0000259" key="2">
    <source>
        <dbReference type="PROSITE" id="PS50977"/>
    </source>
</evidence>
<sequence>MSKNLQNDILTPDSGPRDRRFMKTERAIRCAFIDLVAEKGFDELSVKDIVDAADIGRGTFYLHYKDKYDLLESFENQIGSDLREIIRGEVFPLTEGRTLTKTVVALFAYFEENIQVLRALFGEKGSCSFQTRLKERLWHDVFAEKLVTVALQDSFSVPLDYLLAYINASHFNVFLTWIQKEDQERESPEEIARIILKISLLSPYRMR</sequence>
<dbReference type="InterPro" id="IPR001647">
    <property type="entry name" value="HTH_TetR"/>
</dbReference>
<dbReference type="Pfam" id="PF00440">
    <property type="entry name" value="TetR_N"/>
    <property type="match status" value="1"/>
</dbReference>
<dbReference type="PANTHER" id="PTHR43479">
    <property type="entry name" value="ACREF/ENVCD OPERON REPRESSOR-RELATED"/>
    <property type="match status" value="1"/>
</dbReference>
<reference evidence="3" key="1">
    <citation type="submission" date="2019-08" db="EMBL/GenBank/DDBJ databases">
        <authorList>
            <person name="Kucharzyk K."/>
            <person name="Murdoch R.W."/>
            <person name="Higgins S."/>
            <person name="Loffler F."/>
        </authorList>
    </citation>
    <scope>NUCLEOTIDE SEQUENCE</scope>
</reference>
<evidence type="ECO:0000313" key="3">
    <source>
        <dbReference type="EMBL" id="MPL71647.1"/>
    </source>
</evidence>